<keyword evidence="4" id="KW-0862">Zinc</keyword>
<dbReference type="InterPro" id="IPR003877">
    <property type="entry name" value="SPRY_dom"/>
</dbReference>
<dbReference type="Pfam" id="PF00622">
    <property type="entry name" value="SPRY"/>
    <property type="match status" value="1"/>
</dbReference>
<dbReference type="GO" id="GO:0016874">
    <property type="term" value="F:ligase activity"/>
    <property type="evidence" value="ECO:0007669"/>
    <property type="project" value="UniProtKB-KW"/>
</dbReference>
<dbReference type="PANTHER" id="PTHR25465:SF14">
    <property type="entry name" value="E3 UBIQUITIN-PROTEIN LIGASE TRIM65"/>
    <property type="match status" value="1"/>
</dbReference>
<dbReference type="CDD" id="cd19769">
    <property type="entry name" value="Bbox2_TRIM16-like"/>
    <property type="match status" value="2"/>
</dbReference>
<dbReference type="Gene3D" id="2.60.120.920">
    <property type="match status" value="1"/>
</dbReference>
<organism evidence="11 12">
    <name type="scientific">Ictalurus punctatus</name>
    <name type="common">Channel catfish</name>
    <name type="synonym">Silurus punctatus</name>
    <dbReference type="NCBI Taxonomy" id="7998"/>
    <lineage>
        <taxon>Eukaryota</taxon>
        <taxon>Metazoa</taxon>
        <taxon>Chordata</taxon>
        <taxon>Craniata</taxon>
        <taxon>Vertebrata</taxon>
        <taxon>Euteleostomi</taxon>
        <taxon>Actinopterygii</taxon>
        <taxon>Neopterygii</taxon>
        <taxon>Teleostei</taxon>
        <taxon>Ostariophysi</taxon>
        <taxon>Siluriformes</taxon>
        <taxon>Ictaluridae</taxon>
        <taxon>Ictalurus</taxon>
    </lineage>
</organism>
<feature type="coiled-coil region" evidence="7">
    <location>
        <begin position="266"/>
        <end position="300"/>
    </location>
</feature>
<name>A0A2D0T9C8_ICTPU</name>
<evidence type="ECO:0000313" key="11">
    <source>
        <dbReference type="Proteomes" id="UP000221080"/>
    </source>
</evidence>
<evidence type="ECO:0000259" key="8">
    <source>
        <dbReference type="PROSITE" id="PS50089"/>
    </source>
</evidence>
<dbReference type="SMART" id="SM00589">
    <property type="entry name" value="PRY"/>
    <property type="match status" value="1"/>
</dbReference>
<evidence type="ECO:0000259" key="9">
    <source>
        <dbReference type="PROSITE" id="PS50119"/>
    </source>
</evidence>
<gene>
    <name evidence="12" type="primary">ftr87</name>
</gene>
<dbReference type="PROSITE" id="PS50188">
    <property type="entry name" value="B302_SPRY"/>
    <property type="match status" value="1"/>
</dbReference>
<keyword evidence="12" id="KW-0436">Ligase</keyword>
<dbReference type="PANTHER" id="PTHR25465">
    <property type="entry name" value="B-BOX DOMAIN CONTAINING"/>
    <property type="match status" value="1"/>
</dbReference>
<dbReference type="SUPFAM" id="SSF57845">
    <property type="entry name" value="B-box zinc-binding domain"/>
    <property type="match status" value="2"/>
</dbReference>
<evidence type="ECO:0000256" key="1">
    <source>
        <dbReference type="ARBA" id="ARBA00022588"/>
    </source>
</evidence>
<proteinExistence type="predicted"/>
<dbReference type="SMART" id="SM00449">
    <property type="entry name" value="SPRY"/>
    <property type="match status" value="1"/>
</dbReference>
<reference evidence="11" key="1">
    <citation type="journal article" date="2016" name="Nat. Commun.">
        <title>The channel catfish genome sequence provides insights into the evolution of scale formation in teleosts.</title>
        <authorList>
            <person name="Liu Z."/>
            <person name="Liu S."/>
            <person name="Yao J."/>
            <person name="Bao L."/>
            <person name="Zhang J."/>
            <person name="Li Y."/>
            <person name="Jiang C."/>
            <person name="Sun L."/>
            <person name="Wang R."/>
            <person name="Zhang Y."/>
            <person name="Zhou T."/>
            <person name="Zeng Q."/>
            <person name="Fu Q."/>
            <person name="Gao S."/>
            <person name="Li N."/>
            <person name="Koren S."/>
            <person name="Jiang Y."/>
            <person name="Zimin A."/>
            <person name="Xu P."/>
            <person name="Phillippy A.M."/>
            <person name="Geng X."/>
            <person name="Song L."/>
            <person name="Sun F."/>
            <person name="Li C."/>
            <person name="Wang X."/>
            <person name="Chen A."/>
            <person name="Jin Y."/>
            <person name="Yuan Z."/>
            <person name="Yang Y."/>
            <person name="Tan S."/>
            <person name="Peatman E."/>
            <person name="Lu J."/>
            <person name="Qin Z."/>
            <person name="Dunham R."/>
            <person name="Li Z."/>
            <person name="Sonstegard T."/>
            <person name="Feng J."/>
            <person name="Danzmann R.G."/>
            <person name="Schroeder S."/>
            <person name="Scheffler B."/>
            <person name="Duke M.V."/>
            <person name="Ballard L."/>
            <person name="Kucuktas H."/>
            <person name="Kaltenboeck L."/>
            <person name="Liu H."/>
            <person name="Armbruster J."/>
            <person name="Xie Y."/>
            <person name="Kirby M.L."/>
            <person name="Tian Y."/>
            <person name="Flanagan M.E."/>
            <person name="Mu W."/>
            <person name="Waldbieser G.C."/>
        </authorList>
    </citation>
    <scope>NUCLEOTIDE SEQUENCE [LARGE SCALE GENOMIC DNA]</scope>
    <source>
        <strain evidence="11">SDA103</strain>
    </source>
</reference>
<feature type="domain" description="RING-type" evidence="8">
    <location>
        <begin position="493"/>
        <end position="536"/>
    </location>
</feature>
<feature type="coiled-coil region" evidence="7">
    <location>
        <begin position="208"/>
        <end position="242"/>
    </location>
</feature>
<evidence type="ECO:0000256" key="7">
    <source>
        <dbReference type="SAM" id="Coils"/>
    </source>
</evidence>
<dbReference type="InterPro" id="IPR000315">
    <property type="entry name" value="Znf_B-box"/>
</dbReference>
<feature type="domain" description="RING-type" evidence="8">
    <location>
        <begin position="15"/>
        <end position="58"/>
    </location>
</feature>
<feature type="domain" description="B box-type" evidence="9">
    <location>
        <begin position="153"/>
        <end position="193"/>
    </location>
</feature>
<dbReference type="RefSeq" id="XP_017351479.2">
    <property type="nucleotide sequence ID" value="XM_017495990.3"/>
</dbReference>
<dbReference type="PROSITE" id="PS50089">
    <property type="entry name" value="ZF_RING_2"/>
    <property type="match status" value="2"/>
</dbReference>
<dbReference type="InterPro" id="IPR013083">
    <property type="entry name" value="Znf_RING/FYVE/PHD"/>
</dbReference>
<dbReference type="SUPFAM" id="SSF57850">
    <property type="entry name" value="RING/U-box"/>
    <property type="match status" value="2"/>
</dbReference>
<dbReference type="InterPro" id="IPR017907">
    <property type="entry name" value="Znf_RING_CS"/>
</dbReference>
<dbReference type="PROSITE" id="PS00518">
    <property type="entry name" value="ZF_RING_1"/>
    <property type="match status" value="2"/>
</dbReference>
<dbReference type="Gene3D" id="4.10.830.40">
    <property type="match status" value="2"/>
</dbReference>
<accession>A0A2D0T9C8</accession>
<dbReference type="GO" id="GO:0008270">
    <property type="term" value="F:zinc ion binding"/>
    <property type="evidence" value="ECO:0007669"/>
    <property type="project" value="UniProtKB-KW"/>
</dbReference>
<dbReference type="GO" id="GO:0005737">
    <property type="term" value="C:cytoplasm"/>
    <property type="evidence" value="ECO:0007669"/>
    <property type="project" value="UniProtKB-ARBA"/>
</dbReference>
<feature type="domain" description="B box-type" evidence="9">
    <location>
        <begin position="621"/>
        <end position="661"/>
    </location>
</feature>
<feature type="coiled-coil region" evidence="7">
    <location>
        <begin position="716"/>
        <end position="768"/>
    </location>
</feature>
<dbReference type="InterPro" id="IPR003879">
    <property type="entry name" value="Butyrophylin_SPRY"/>
</dbReference>
<dbReference type="SUPFAM" id="SSF49899">
    <property type="entry name" value="Concanavalin A-like lectins/glucanases"/>
    <property type="match status" value="1"/>
</dbReference>
<dbReference type="InterPro" id="IPR001870">
    <property type="entry name" value="B30.2/SPRY"/>
</dbReference>
<dbReference type="PRINTS" id="PR01407">
    <property type="entry name" value="BUTYPHLNCDUF"/>
</dbReference>
<dbReference type="AlphaFoldDB" id="A0A2D0T9C8"/>
<dbReference type="Pfam" id="PF25600">
    <property type="entry name" value="TRIM_CC"/>
    <property type="match status" value="2"/>
</dbReference>
<dbReference type="OrthoDB" id="6270329at2759"/>
<evidence type="ECO:0000259" key="10">
    <source>
        <dbReference type="PROSITE" id="PS50188"/>
    </source>
</evidence>
<dbReference type="Pfam" id="PF15227">
    <property type="entry name" value="zf-C3HC4_4"/>
    <property type="match status" value="2"/>
</dbReference>
<feature type="domain" description="B30.2/SPRY" evidence="10">
    <location>
        <begin position="854"/>
        <end position="1052"/>
    </location>
</feature>
<dbReference type="InterPro" id="IPR006574">
    <property type="entry name" value="PRY"/>
</dbReference>
<evidence type="ECO:0000313" key="12">
    <source>
        <dbReference type="RefSeq" id="XP_017351479.2"/>
    </source>
</evidence>
<dbReference type="CDD" id="cd16040">
    <property type="entry name" value="SPRY_PRY_SNTX"/>
    <property type="match status" value="1"/>
</dbReference>
<protein>
    <submittedName>
        <fullName evidence="12">E3 ubiquitin/ISG15 ligase TRIM25</fullName>
    </submittedName>
</protein>
<dbReference type="Pfam" id="PF13765">
    <property type="entry name" value="PRY"/>
    <property type="match status" value="1"/>
</dbReference>
<dbReference type="GO" id="GO:0045087">
    <property type="term" value="P:innate immune response"/>
    <property type="evidence" value="ECO:0007669"/>
    <property type="project" value="UniProtKB-KW"/>
</dbReference>
<evidence type="ECO:0000256" key="5">
    <source>
        <dbReference type="ARBA" id="ARBA00022859"/>
    </source>
</evidence>
<dbReference type="SMART" id="SM00184">
    <property type="entry name" value="RING"/>
    <property type="match status" value="2"/>
</dbReference>
<dbReference type="InterPro" id="IPR043136">
    <property type="entry name" value="B30.2/SPRY_sf"/>
</dbReference>
<dbReference type="Gene3D" id="3.30.40.10">
    <property type="entry name" value="Zinc/RING finger domain, C3HC4 (zinc finger)"/>
    <property type="match status" value="2"/>
</dbReference>
<feature type="coiled-coil region" evidence="7">
    <location>
        <begin position="662"/>
        <end position="689"/>
    </location>
</feature>
<dbReference type="SMART" id="SM00336">
    <property type="entry name" value="BBOX"/>
    <property type="match status" value="2"/>
</dbReference>
<keyword evidence="3 6" id="KW-0863">Zinc-finger</keyword>
<keyword evidence="11" id="KW-1185">Reference proteome</keyword>
<dbReference type="STRING" id="7998.ENSIPUP00000011246"/>
<dbReference type="KEGG" id="ipu:108280683"/>
<dbReference type="PROSITE" id="PS50119">
    <property type="entry name" value="ZF_BBOX"/>
    <property type="match status" value="2"/>
</dbReference>
<dbReference type="InterPro" id="IPR051051">
    <property type="entry name" value="E3_ubiq-ligase_TRIM/RNF"/>
</dbReference>
<keyword evidence="7" id="KW-0175">Coiled coil</keyword>
<dbReference type="Proteomes" id="UP000221080">
    <property type="component" value="Chromosome 20"/>
</dbReference>
<dbReference type="Gene3D" id="3.30.160.60">
    <property type="entry name" value="Classic Zinc Finger"/>
    <property type="match status" value="2"/>
</dbReference>
<evidence type="ECO:0000256" key="6">
    <source>
        <dbReference type="PROSITE-ProRule" id="PRU00024"/>
    </source>
</evidence>
<keyword evidence="1" id="KW-0399">Innate immunity</keyword>
<dbReference type="GeneID" id="108280683"/>
<evidence type="ECO:0000256" key="2">
    <source>
        <dbReference type="ARBA" id="ARBA00022723"/>
    </source>
</evidence>
<dbReference type="InterPro" id="IPR058030">
    <property type="entry name" value="TRIM8/14/16/25/29/45/65_CC"/>
</dbReference>
<dbReference type="InterPro" id="IPR001841">
    <property type="entry name" value="Znf_RING"/>
</dbReference>
<dbReference type="Pfam" id="PF00643">
    <property type="entry name" value="zf-B_box"/>
    <property type="match status" value="2"/>
</dbReference>
<keyword evidence="5" id="KW-0391">Immunity</keyword>
<keyword evidence="2" id="KW-0479">Metal-binding</keyword>
<evidence type="ECO:0000256" key="4">
    <source>
        <dbReference type="ARBA" id="ARBA00022833"/>
    </source>
</evidence>
<dbReference type="CTD" id="100537283"/>
<sequence>MAQAGVILEHDQFNCSICLDVLKDPVTVPCGHSYCKACIKGYWDQDDYLGVYGCPQCRQSFSPRPVLGRNTMLADVVDKLKKTAINSASSSLKPEPTQAELGDVQCDVCTGNRNRAVRSCLICLASYCEDHLKPHYESAAFQKHKLTAPTSSLQESLCPRHDRLLEVFCRTEQRCICYLCLTDEHKGHDTVLASAEMTERKDALAETQRKSQQRIEEREKDLQDLRRAIQSLTLSAQAALEESERIFTELVCSIERRRKELKVLICAQERVATSQAEELLHQLEQEIAELKKRDAELSQLAQTENQISFLQNYGSVCVQPVCMDLPSITVDPGFACVMNAVSDFQALLNDVCQGGFVNISEIASEVNIVQNTKPKADAESNTDLQTNPIIQGFVGQNTFSVAVPTFSGFTMSSAIGCRTSPRLRLHQRRRRRLLIGCCELLWAQHGSPFTCATVPTPCVCVCVHKSLALLLPYLSLKMAAAASISVDEDHFCCPICLEVLRDPVTIPCGHSYCMECIKGYWRKTEHKAGYTCPQCRRGFNPRPALARNTVLAGLVEKLREKLRDAGIQEAPHAKMIDVECDACQGRKHRAVKSCVKCLASYCEAHLKQHKTHKLTGVTRQLHKRVCNRHGRLFELYCRTDQQLVCPLCVTDGHSGHHTVPVVEERTEKQRQLEEALRRSKQRSKEKEKELRNIMKYLKRSAQAVEEDSEKICTRLLRSIERKHSEVKELLRAEERAALAKAEGLLEHLDQQTEDTRRKEAELELLSNTDDHIHFLLKCKPLLVPADPDELPGVDVHPYFSLMVLRRAITELSERVNDVCDRELARISDLIKDEQSLSSESSSPVPVCPEIVSPVDQAQSEPKTRADFLQFCCEVTLDPNTANSFLCLSEGNRKVTTCYESQYYPEHLERFSGWAQVLAREPVSTRCYWEVEWSGSGGIGIGVSYKGSNRHGGSTDGKLGCNSKSWGLNLSDGHCIFQHNKTKLEIPSPISARIGVYVDHKPGILAFYCISPRRDTMTLLHRVQTTFSQPLYPGFWLGLGSTVKLCSILNFSA</sequence>
<reference evidence="12" key="2">
    <citation type="submission" date="2025-08" db="UniProtKB">
        <authorList>
            <consortium name="RefSeq"/>
        </authorList>
    </citation>
    <scope>IDENTIFICATION</scope>
    <source>
        <tissue evidence="12">Blood</tissue>
    </source>
</reference>
<dbReference type="InterPro" id="IPR013320">
    <property type="entry name" value="ConA-like_dom_sf"/>
</dbReference>
<evidence type="ECO:0000256" key="3">
    <source>
        <dbReference type="ARBA" id="ARBA00022771"/>
    </source>
</evidence>